<keyword evidence="2" id="KW-0804">Transcription</keyword>
<sequence>MLTYQNFSKCAKKRTCIRLNLAKRVNTFRPKRNLPALLHKVPPIFKPKTICPRSFYDRICNIKSREIITQENGDITGTFEIGPLEMGQGVSLGSALRRSILRALTGSAITSFKANEASHEFYVIPNIKEDMLDIASNLKALRIKRGALNYSVLGQTWAIGPKIITGGMLEFPRETVTILNPNQYICTITSGAARLDVEVACASGYNTAFEQRKRVVANTGVHEGNGKKSMLIPIGANFSPIKAVSYKVKLGHDTHGTLSDIVEFTVTTNGTYSPRRAILEGAKEVMELFYPLILEPKLALGLTSVNMVSWL</sequence>
<evidence type="ECO:0000313" key="4">
    <source>
        <dbReference type="EMBL" id="QOU10719.1"/>
    </source>
</evidence>
<dbReference type="SUPFAM" id="SSF56553">
    <property type="entry name" value="Insert subdomain of RNA polymerase alpha subunit"/>
    <property type="match status" value="1"/>
</dbReference>
<dbReference type="EMBL" id="MN935479">
    <property type="protein sequence ID" value="QOU10719.1"/>
    <property type="molecule type" value="Genomic_DNA"/>
</dbReference>
<dbReference type="Gene3D" id="2.170.120.12">
    <property type="entry name" value="DNA-directed RNA polymerase, insert domain"/>
    <property type="match status" value="1"/>
</dbReference>
<accession>A0A7S6PV89</accession>
<dbReference type="InterPro" id="IPR011263">
    <property type="entry name" value="DNA-dir_RNA_pol_RpoA/D/Rpb3"/>
</dbReference>
<dbReference type="InterPro" id="IPR036643">
    <property type="entry name" value="RNApol_insert_sf"/>
</dbReference>
<geneLocation type="plastid" evidence="4"/>
<dbReference type="SMART" id="SM00662">
    <property type="entry name" value="RPOLD"/>
    <property type="match status" value="1"/>
</dbReference>
<evidence type="ECO:0000259" key="3">
    <source>
        <dbReference type="SMART" id="SM00662"/>
    </source>
</evidence>
<dbReference type="InterPro" id="IPR036603">
    <property type="entry name" value="RBP11-like"/>
</dbReference>
<dbReference type="Pfam" id="PF01193">
    <property type="entry name" value="RNA_pol_L"/>
    <property type="match status" value="1"/>
</dbReference>
<dbReference type="GO" id="GO:0046983">
    <property type="term" value="F:protein dimerization activity"/>
    <property type="evidence" value="ECO:0007669"/>
    <property type="project" value="InterPro"/>
</dbReference>
<dbReference type="Pfam" id="PF01000">
    <property type="entry name" value="RNA_pol_A_bac"/>
    <property type="match status" value="1"/>
</dbReference>
<gene>
    <name evidence="4" type="primary">rpoA</name>
    <name evidence="4" type="ORF">SpumellaPt_p021</name>
</gene>
<evidence type="ECO:0000256" key="1">
    <source>
        <dbReference type="ARBA" id="ARBA00022478"/>
    </source>
</evidence>
<dbReference type="GO" id="GO:0006351">
    <property type="term" value="P:DNA-templated transcription"/>
    <property type="evidence" value="ECO:0007669"/>
    <property type="project" value="InterPro"/>
</dbReference>
<proteinExistence type="predicted"/>
<dbReference type="AlphaFoldDB" id="A0A7S6PV89"/>
<organism evidence="4">
    <name type="scientific">Spumella sp. Baekdong012001B8</name>
    <dbReference type="NCBI Taxonomy" id="2782410"/>
    <lineage>
        <taxon>Eukaryota</taxon>
        <taxon>Sar</taxon>
        <taxon>Stramenopiles</taxon>
        <taxon>Ochrophyta</taxon>
        <taxon>Chrysophyceae</taxon>
        <taxon>Chromulinales</taxon>
        <taxon>Chromulinaceae</taxon>
        <taxon>Spumella</taxon>
    </lineage>
</organism>
<feature type="domain" description="DNA-directed RNA polymerase RpoA/D/Rpb3-type" evidence="3">
    <location>
        <begin position="76"/>
        <end position="295"/>
    </location>
</feature>
<evidence type="ECO:0000256" key="2">
    <source>
        <dbReference type="ARBA" id="ARBA00023163"/>
    </source>
</evidence>
<dbReference type="GO" id="GO:0003899">
    <property type="term" value="F:DNA-directed RNA polymerase activity"/>
    <property type="evidence" value="ECO:0007669"/>
    <property type="project" value="InterPro"/>
</dbReference>
<keyword evidence="4" id="KW-0934">Plastid</keyword>
<keyword evidence="1" id="KW-0240">DNA-directed RNA polymerase</keyword>
<dbReference type="Gene3D" id="3.30.1360.10">
    <property type="entry name" value="RNA polymerase, RBP11-like subunit"/>
    <property type="match status" value="1"/>
</dbReference>
<protein>
    <submittedName>
        <fullName evidence="4">RNA polymerase alpha subunit</fullName>
    </submittedName>
</protein>
<name>A0A7S6PV89_9STRA</name>
<dbReference type="SUPFAM" id="SSF55257">
    <property type="entry name" value="RBP11-like subunits of RNA polymerase"/>
    <property type="match status" value="1"/>
</dbReference>
<dbReference type="InterPro" id="IPR011262">
    <property type="entry name" value="DNA-dir_RNA_pol_insert"/>
</dbReference>
<dbReference type="GO" id="GO:0000428">
    <property type="term" value="C:DNA-directed RNA polymerase complex"/>
    <property type="evidence" value="ECO:0007669"/>
    <property type="project" value="UniProtKB-KW"/>
</dbReference>
<reference evidence="4" key="1">
    <citation type="journal article" date="2020" name="Front. Plant Sci.">
        <title>Comparative Plastid Genomics of Non-Photosynthetic Chrysophytes: Genome Reduction and Compaction.</title>
        <authorList>
            <person name="Kim J.I."/>
            <person name="Jeong M."/>
            <person name="Archibald J.M."/>
            <person name="Shin W."/>
        </authorList>
    </citation>
    <scope>NUCLEOTIDE SEQUENCE</scope>
    <source>
        <strain evidence="4">Baekdong012001B8</strain>
    </source>
</reference>